<feature type="region of interest" description="Disordered" evidence="1">
    <location>
        <begin position="52"/>
        <end position="80"/>
    </location>
</feature>
<evidence type="ECO:0000256" key="1">
    <source>
        <dbReference type="SAM" id="MobiDB-lite"/>
    </source>
</evidence>
<dbReference type="AlphaFoldDB" id="A0A834T653"/>
<organism evidence="2 3">
    <name type="scientific">Senna tora</name>
    <dbReference type="NCBI Taxonomy" id="362788"/>
    <lineage>
        <taxon>Eukaryota</taxon>
        <taxon>Viridiplantae</taxon>
        <taxon>Streptophyta</taxon>
        <taxon>Embryophyta</taxon>
        <taxon>Tracheophyta</taxon>
        <taxon>Spermatophyta</taxon>
        <taxon>Magnoliopsida</taxon>
        <taxon>eudicotyledons</taxon>
        <taxon>Gunneridae</taxon>
        <taxon>Pentapetalae</taxon>
        <taxon>rosids</taxon>
        <taxon>fabids</taxon>
        <taxon>Fabales</taxon>
        <taxon>Fabaceae</taxon>
        <taxon>Caesalpinioideae</taxon>
        <taxon>Cassia clade</taxon>
        <taxon>Senna</taxon>
    </lineage>
</organism>
<name>A0A834T653_9FABA</name>
<evidence type="ECO:0000313" key="2">
    <source>
        <dbReference type="EMBL" id="KAF7815803.1"/>
    </source>
</evidence>
<sequence>MERSLELSESIHQSLRNILATKFAESAKGIGSLKQHRPITVLLRVIHEKNGSGVSGERGGDRRGSSSNGGRRIRSGKFEGFGGQMGRRRRRVWFFVKSASSSGRACCEGGGHIAKYIRYSVGNLTKESNVKSGTVLRVDSKEQVLFDAEAGVGDASEQGLEEVRGEFLVVHPSTVTTSFAARPKHIKCTEFHTCTALTEMRAALVEATDGPSKTGIPTITLRHRLCHGVNPLGIRECLLEMELECLEDID</sequence>
<evidence type="ECO:0000313" key="3">
    <source>
        <dbReference type="Proteomes" id="UP000634136"/>
    </source>
</evidence>
<gene>
    <name evidence="2" type="ORF">G2W53_029772</name>
</gene>
<comment type="caution">
    <text evidence="2">The sequence shown here is derived from an EMBL/GenBank/DDBJ whole genome shotgun (WGS) entry which is preliminary data.</text>
</comment>
<keyword evidence="3" id="KW-1185">Reference proteome</keyword>
<dbReference type="Proteomes" id="UP000634136">
    <property type="component" value="Unassembled WGS sequence"/>
</dbReference>
<reference evidence="2" key="1">
    <citation type="submission" date="2020-09" db="EMBL/GenBank/DDBJ databases">
        <title>Genome-Enabled Discovery of Anthraquinone Biosynthesis in Senna tora.</title>
        <authorList>
            <person name="Kang S.-H."/>
            <person name="Pandey R.P."/>
            <person name="Lee C.-M."/>
            <person name="Sim J.-S."/>
            <person name="Jeong J.-T."/>
            <person name="Choi B.-S."/>
            <person name="Jung M."/>
            <person name="Ginzburg D."/>
            <person name="Zhao K."/>
            <person name="Won S.Y."/>
            <person name="Oh T.-J."/>
            <person name="Yu Y."/>
            <person name="Kim N.-H."/>
            <person name="Lee O.R."/>
            <person name="Lee T.-H."/>
            <person name="Bashyal P."/>
            <person name="Kim T.-S."/>
            <person name="Lee W.-H."/>
            <person name="Kawkins C."/>
            <person name="Kim C.-K."/>
            <person name="Kim J.S."/>
            <person name="Ahn B.O."/>
            <person name="Rhee S.Y."/>
            <person name="Sohng J.K."/>
        </authorList>
    </citation>
    <scope>NUCLEOTIDE SEQUENCE</scope>
    <source>
        <tissue evidence="2">Leaf</tissue>
    </source>
</reference>
<dbReference type="EMBL" id="JAAIUW010000009">
    <property type="protein sequence ID" value="KAF7815803.1"/>
    <property type="molecule type" value="Genomic_DNA"/>
</dbReference>
<protein>
    <submittedName>
        <fullName evidence="2">Tryptophan synthase beta chain 2, chloroplastic</fullName>
    </submittedName>
</protein>
<proteinExistence type="predicted"/>
<accession>A0A834T653</accession>